<feature type="region of interest" description="Disordered" evidence="1">
    <location>
        <begin position="16"/>
        <end position="40"/>
    </location>
</feature>
<dbReference type="Gene3D" id="3.30.450.180">
    <property type="match status" value="1"/>
</dbReference>
<organism evidence="3 4">
    <name type="scientific">Nitrolancea hollandica Lb</name>
    <dbReference type="NCBI Taxonomy" id="1129897"/>
    <lineage>
        <taxon>Bacteria</taxon>
        <taxon>Pseudomonadati</taxon>
        <taxon>Thermomicrobiota</taxon>
        <taxon>Thermomicrobia</taxon>
        <taxon>Sphaerobacterales</taxon>
        <taxon>Sphaerobacterineae</taxon>
        <taxon>Sphaerobacteraceae</taxon>
        <taxon>Nitrolancea</taxon>
    </lineage>
</organism>
<dbReference type="InterPro" id="IPR001387">
    <property type="entry name" value="Cro/C1-type_HTH"/>
</dbReference>
<evidence type="ECO:0000256" key="1">
    <source>
        <dbReference type="SAM" id="MobiDB-lite"/>
    </source>
</evidence>
<name>I4EET3_9BACT</name>
<dbReference type="RefSeq" id="WP_008476099.1">
    <property type="nucleotide sequence ID" value="NZ_CAGS01000114.1"/>
</dbReference>
<dbReference type="AlphaFoldDB" id="I4EET3"/>
<proteinExistence type="predicted"/>
<evidence type="ECO:0000259" key="2">
    <source>
        <dbReference type="PROSITE" id="PS50943"/>
    </source>
</evidence>
<dbReference type="InterPro" id="IPR010982">
    <property type="entry name" value="Lambda_DNA-bd_dom_sf"/>
</dbReference>
<dbReference type="SMART" id="SM00530">
    <property type="entry name" value="HTH_XRE"/>
    <property type="match status" value="1"/>
</dbReference>
<dbReference type="EMBL" id="CAGS01000114">
    <property type="protein sequence ID" value="CCF83195.1"/>
    <property type="molecule type" value="Genomic_DNA"/>
</dbReference>
<dbReference type="GO" id="GO:0003677">
    <property type="term" value="F:DNA binding"/>
    <property type="evidence" value="ECO:0007669"/>
    <property type="project" value="InterPro"/>
</dbReference>
<dbReference type="SUPFAM" id="SSF47413">
    <property type="entry name" value="lambda repressor-like DNA-binding domains"/>
    <property type="match status" value="1"/>
</dbReference>
<feature type="domain" description="HTH cro/C1-type" evidence="2">
    <location>
        <begin position="32"/>
        <end position="85"/>
    </location>
</feature>
<evidence type="ECO:0000313" key="3">
    <source>
        <dbReference type="EMBL" id="CCF83195.1"/>
    </source>
</evidence>
<dbReference type="Pfam" id="PF17765">
    <property type="entry name" value="MLTR_LBD"/>
    <property type="match status" value="1"/>
</dbReference>
<dbReference type="InterPro" id="IPR041413">
    <property type="entry name" value="MLTR_LBD"/>
</dbReference>
<protein>
    <submittedName>
        <fullName evidence="3">Helix-turn-helix domain protein</fullName>
    </submittedName>
</protein>
<dbReference type="Pfam" id="PF13560">
    <property type="entry name" value="HTH_31"/>
    <property type="match status" value="1"/>
</dbReference>
<feature type="region of interest" description="Disordered" evidence="1">
    <location>
        <begin position="276"/>
        <end position="320"/>
    </location>
</feature>
<dbReference type="CDD" id="cd00093">
    <property type="entry name" value="HTH_XRE"/>
    <property type="match status" value="1"/>
</dbReference>
<feature type="compositionally biased region" description="Basic and acidic residues" evidence="1">
    <location>
        <begin position="16"/>
        <end position="27"/>
    </location>
</feature>
<reference evidence="3 4" key="1">
    <citation type="journal article" date="2012" name="ISME J.">
        <title>Nitrification expanded: discovery, physiology and genomics of a nitrite-oxidizing bacterium from the phylum Chloroflexi.</title>
        <authorList>
            <person name="Sorokin D.Y."/>
            <person name="Lucker S."/>
            <person name="Vejmelkova D."/>
            <person name="Kostrikina N.A."/>
            <person name="Kleerebezem R."/>
            <person name="Rijpstra W.I."/>
            <person name="Damste J.S."/>
            <person name="Le Paslier D."/>
            <person name="Muyzer G."/>
            <person name="Wagner M."/>
            <person name="van Loosdrecht M.C."/>
            <person name="Daims H."/>
        </authorList>
    </citation>
    <scope>NUCLEOTIDE SEQUENCE [LARGE SCALE GENOMIC DNA]</scope>
    <source>
        <strain evidence="4">none</strain>
    </source>
</reference>
<keyword evidence="4" id="KW-1185">Reference proteome</keyword>
<dbReference type="OrthoDB" id="154603at2"/>
<comment type="caution">
    <text evidence="3">The sequence shown here is derived from an EMBL/GenBank/DDBJ whole genome shotgun (WGS) entry which is preliminary data.</text>
</comment>
<dbReference type="PROSITE" id="PS50943">
    <property type="entry name" value="HTH_CROC1"/>
    <property type="match status" value="1"/>
</dbReference>
<gene>
    <name evidence="3" type="ORF">NITHO_2000006</name>
</gene>
<accession>I4EET3</accession>
<dbReference type="PANTHER" id="PTHR35010">
    <property type="entry name" value="BLL4672 PROTEIN-RELATED"/>
    <property type="match status" value="1"/>
</dbReference>
<dbReference type="Gene3D" id="1.10.260.40">
    <property type="entry name" value="lambda repressor-like DNA-binding domains"/>
    <property type="match status" value="1"/>
</dbReference>
<dbReference type="Proteomes" id="UP000004221">
    <property type="component" value="Unassembled WGS sequence"/>
</dbReference>
<dbReference type="PANTHER" id="PTHR35010:SF2">
    <property type="entry name" value="BLL4672 PROTEIN"/>
    <property type="match status" value="1"/>
</dbReference>
<sequence length="320" mass="36107">MADHDRHEKLAAFLRARRESLQPEDAGHPPSRRRRAKGLRREEVAERADISVTWYTWLEQGRPVRPSESTLNRVAEALRLSPAEHLYLFTLALPDRFPPLRSTGEVVSPSLRQALTAQGNNPAFLVNGLTDILDSNAAARRVFSDERMLPVAERNILWQMFAFPMTRQLIEDWEVNARNLLGIFRSNWARAAGDPRYATLIEALQGRSPEFRIWWPEHSAGDRSIRPKILNHPLVGRLELEQIAFQVEGSTDLTFLLYAPAPGTGTVEKLAQLATLDSRPDGNDERDENLSTPPKPPTGSDEPAVQANEANPENVEYDQK</sequence>
<evidence type="ECO:0000313" key="4">
    <source>
        <dbReference type="Proteomes" id="UP000004221"/>
    </source>
</evidence>